<evidence type="ECO:0000256" key="1">
    <source>
        <dbReference type="SAM" id="Phobius"/>
    </source>
</evidence>
<keyword evidence="1" id="KW-0472">Membrane</keyword>
<feature type="transmembrane region" description="Helical" evidence="1">
    <location>
        <begin position="15"/>
        <end position="36"/>
    </location>
</feature>
<keyword evidence="1" id="KW-0812">Transmembrane</keyword>
<dbReference type="AlphaFoldDB" id="A0A2M8L143"/>
<comment type="caution">
    <text evidence="2">The sequence shown here is derived from an EMBL/GenBank/DDBJ whole genome shotgun (WGS) entry which is preliminary data.</text>
</comment>
<dbReference type="InterPro" id="IPR043716">
    <property type="entry name" value="DUF5657"/>
</dbReference>
<evidence type="ECO:0000313" key="3">
    <source>
        <dbReference type="Proteomes" id="UP000229766"/>
    </source>
</evidence>
<keyword evidence="1" id="KW-1133">Transmembrane helix</keyword>
<sequence length="70" mass="8046">MLPDITGYFVILERIFAIVGTGLYLIFAIVIVKQVSMMTKNVYDKFNWIVIVFSYIHLALSVFLLLMSIV</sequence>
<dbReference type="Proteomes" id="UP000229766">
    <property type="component" value="Unassembled WGS sequence"/>
</dbReference>
<name>A0A2M8L143_9BACT</name>
<organism evidence="2 3">
    <name type="scientific">Candidatus Shapirobacteria bacterium CG10_big_fil_rev_8_21_14_0_10_36_6</name>
    <dbReference type="NCBI Taxonomy" id="1974886"/>
    <lineage>
        <taxon>Bacteria</taxon>
        <taxon>Candidatus Shapironibacteriota</taxon>
    </lineage>
</organism>
<accession>A0A2M8L143</accession>
<evidence type="ECO:0000313" key="2">
    <source>
        <dbReference type="EMBL" id="PJE66649.1"/>
    </source>
</evidence>
<dbReference type="Pfam" id="PF18901">
    <property type="entry name" value="DUF5657"/>
    <property type="match status" value="1"/>
</dbReference>
<reference evidence="3" key="1">
    <citation type="submission" date="2017-09" db="EMBL/GenBank/DDBJ databases">
        <title>Depth-based differentiation of microbial function through sediment-hosted aquifers and enrichment of novel symbionts in the deep terrestrial subsurface.</title>
        <authorList>
            <person name="Probst A.J."/>
            <person name="Ladd B."/>
            <person name="Jarett J.K."/>
            <person name="Geller-Mcgrath D.E."/>
            <person name="Sieber C.M.K."/>
            <person name="Emerson J.B."/>
            <person name="Anantharaman K."/>
            <person name="Thomas B.C."/>
            <person name="Malmstrom R."/>
            <person name="Stieglmeier M."/>
            <person name="Klingl A."/>
            <person name="Woyke T."/>
            <person name="Ryan C.M."/>
            <person name="Banfield J.F."/>
        </authorList>
    </citation>
    <scope>NUCLEOTIDE SEQUENCE [LARGE SCALE GENOMIC DNA]</scope>
</reference>
<dbReference type="EMBL" id="PFEI01000172">
    <property type="protein sequence ID" value="PJE66649.1"/>
    <property type="molecule type" value="Genomic_DNA"/>
</dbReference>
<gene>
    <name evidence="2" type="ORF">COU93_03150</name>
</gene>
<protein>
    <submittedName>
        <fullName evidence="2">Uncharacterized protein</fullName>
    </submittedName>
</protein>
<proteinExistence type="predicted"/>
<feature type="transmembrane region" description="Helical" evidence="1">
    <location>
        <begin position="48"/>
        <end position="69"/>
    </location>
</feature>